<feature type="transmembrane region" description="Helical" evidence="2">
    <location>
        <begin position="539"/>
        <end position="562"/>
    </location>
</feature>
<keyword evidence="2" id="KW-0472">Membrane</keyword>
<dbReference type="InterPro" id="IPR002123">
    <property type="entry name" value="Plipid/glycerol_acylTrfase"/>
</dbReference>
<evidence type="ECO:0000313" key="4">
    <source>
        <dbReference type="EMBL" id="KAH6894111.1"/>
    </source>
</evidence>
<evidence type="ECO:0000313" key="5">
    <source>
        <dbReference type="Proteomes" id="UP000777438"/>
    </source>
</evidence>
<feature type="compositionally biased region" description="Low complexity" evidence="1">
    <location>
        <begin position="686"/>
        <end position="701"/>
    </location>
</feature>
<feature type="compositionally biased region" description="Polar residues" evidence="1">
    <location>
        <begin position="917"/>
        <end position="936"/>
    </location>
</feature>
<feature type="region of interest" description="Disordered" evidence="1">
    <location>
        <begin position="913"/>
        <end position="936"/>
    </location>
</feature>
<feature type="domain" description="Phospholipid/glycerol acyltransferase" evidence="3">
    <location>
        <begin position="69"/>
        <end position="306"/>
    </location>
</feature>
<dbReference type="SUPFAM" id="SSF52833">
    <property type="entry name" value="Thioredoxin-like"/>
    <property type="match status" value="1"/>
</dbReference>
<feature type="transmembrane region" description="Helical" evidence="2">
    <location>
        <begin position="453"/>
        <end position="473"/>
    </location>
</feature>
<gene>
    <name evidence="4" type="ORF">B0T10DRAFT_399359</name>
</gene>
<dbReference type="SUPFAM" id="SSF69593">
    <property type="entry name" value="Glycerol-3-phosphate (1)-acyltransferase"/>
    <property type="match status" value="1"/>
</dbReference>
<comment type="caution">
    <text evidence="4">The sequence shown here is derived from an EMBL/GenBank/DDBJ whole genome shotgun (WGS) entry which is preliminary data.</text>
</comment>
<feature type="compositionally biased region" description="Low complexity" evidence="1">
    <location>
        <begin position="782"/>
        <end position="803"/>
    </location>
</feature>
<dbReference type="InterPro" id="IPR052744">
    <property type="entry name" value="GPAT/DAPAT"/>
</dbReference>
<dbReference type="OrthoDB" id="2427554at2759"/>
<keyword evidence="5" id="KW-1185">Reference proteome</keyword>
<evidence type="ECO:0000256" key="2">
    <source>
        <dbReference type="SAM" id="Phobius"/>
    </source>
</evidence>
<name>A0A9P8WCD8_9HYPO</name>
<dbReference type="EMBL" id="JAGPYM010000005">
    <property type="protein sequence ID" value="KAH6894111.1"/>
    <property type="molecule type" value="Genomic_DNA"/>
</dbReference>
<dbReference type="PANTHER" id="PTHR31605">
    <property type="entry name" value="GLYCEROL-3-PHOSPHATE O-ACYLTRANSFERASE 1"/>
    <property type="match status" value="1"/>
</dbReference>
<proteinExistence type="predicted"/>
<feature type="compositionally biased region" description="Low complexity" evidence="1">
    <location>
        <begin position="1090"/>
        <end position="1100"/>
    </location>
</feature>
<feature type="region of interest" description="Disordered" evidence="1">
    <location>
        <begin position="1087"/>
        <end position="1110"/>
    </location>
</feature>
<sequence>MVDKADKKTATAASSSKAVTKAPRQKELYPMPNWKYDLFLYSVGNIVDMFFREVVPRGAWRVPQSGPVLFVAAPHANQFVDALILQRTLRNEANRRVSLLIAQKSVHGFIGWGSRQVGSVPVGRAQDAAKPAKGTVYLPDPINDPTLVRGIGTKFGEGEGEVQGMLFLPAGKNIASASVDIAQILGPEEIRIKRPFKGKLALQQLTGRDDLDENGNFTNKEDKAPAAGYKGTKFKLAPHIDQTKVYEAVFNRLLNNGCIGIFPEGGSHDRTELLPLKAGVAIMALGTLAEDPDCGLKIVPVGMNYFHAHKFRSRAVVEFGAPFEIPRHLVELYRNNQRREAIGQVLDTVYQALNSVTVSAPSYDTLMMIQAARRLYNPTGKKLPLPVVVELNRRLSMGYERYKDDGRVSGLSKSVKEYNARLRYLNLKDHQVQYARMSILKVIFLFVYRSIKLLILFVGTVPGLLLFSPVFVATKIISRQKAKTALAGSTVKIRGRDVMATWKILIAMGFAPMLYHFYSILIVLKVWHDRFWGYAPQWVPLWLVYFTVWPLMVGITFAALRFGEVGMDIFKSLRPLVLCLQPSSGYNIHQLRTRRAELSAEVTEVINTLGPEMFPDFEKARLVPDFFKAEGQPSSPEKHRRRDSDQSSTGFDGETPPLLSRRSTMQSSRALPRNDSFSNIGRVGIFSTRPPSRASRSRSSSSGGGFGSSGFPISGFTTLDSAGGFDEASRKIREAMKNRRRKTEGEEEQDESGDESEEGEYDEARKKNERGNERAPHPGGFAAAMTATSSSHSSPSHPPANSSQRMPVKQKMALSLKSLASSLLGGGSKGPAPPPVAELFPKTDPAVDGDDCLHDCDSCTVHYPRNFKIEYDDVLYGQIKAWSTHLLVGTSKADWVRDVADEKGSVMEAVDKADKPTNGNMKLTASNMPTPNHTSDYSEPTTVLLLPAFTLIHNVHPRNVPQLITEIVSKSPTSTSPLTPFSVPASLPSPDPDNVPALLTADCPHRAVILMCSQGTRDARCGKSAPLLRKELERQLRPLGLYRDLDDERPGGVGIYFISHVGGHKYSANVMVYRRPNAFGLDDEAKEKATNGTNGTTNGHGTNGEKKEGEEGSLGAAQCIWLARVRPEDCENLVKYTVLRGKVVKPESQLRGGFDRGRGVMSW</sequence>
<dbReference type="Gene3D" id="3.40.30.10">
    <property type="entry name" value="Glutaredoxin"/>
    <property type="match status" value="1"/>
</dbReference>
<evidence type="ECO:0000256" key="1">
    <source>
        <dbReference type="SAM" id="MobiDB-lite"/>
    </source>
</evidence>
<dbReference type="InterPro" id="IPR009737">
    <property type="entry name" value="Aim32/Apd1-like"/>
</dbReference>
<feature type="transmembrane region" description="Helical" evidence="2">
    <location>
        <begin position="504"/>
        <end position="527"/>
    </location>
</feature>
<dbReference type="Pfam" id="PF06999">
    <property type="entry name" value="Suc_Fer-like"/>
    <property type="match status" value="1"/>
</dbReference>
<dbReference type="GO" id="GO:0004366">
    <property type="term" value="F:glycerol-3-phosphate O-acyltransferase activity"/>
    <property type="evidence" value="ECO:0007669"/>
    <property type="project" value="TreeGrafter"/>
</dbReference>
<organism evidence="4 5">
    <name type="scientific">Thelonectria olida</name>
    <dbReference type="NCBI Taxonomy" id="1576542"/>
    <lineage>
        <taxon>Eukaryota</taxon>
        <taxon>Fungi</taxon>
        <taxon>Dikarya</taxon>
        <taxon>Ascomycota</taxon>
        <taxon>Pezizomycotina</taxon>
        <taxon>Sordariomycetes</taxon>
        <taxon>Hypocreomycetidae</taxon>
        <taxon>Hypocreales</taxon>
        <taxon>Nectriaceae</taxon>
        <taxon>Thelonectria</taxon>
    </lineage>
</organism>
<feature type="compositionally biased region" description="Polar residues" evidence="1">
    <location>
        <begin position="661"/>
        <end position="679"/>
    </location>
</feature>
<feature type="compositionally biased region" description="Basic and acidic residues" evidence="1">
    <location>
        <begin position="762"/>
        <end position="776"/>
    </location>
</feature>
<reference evidence="4 5" key="1">
    <citation type="journal article" date="2021" name="Nat. Commun.">
        <title>Genetic determinants of endophytism in the Arabidopsis root mycobiome.</title>
        <authorList>
            <person name="Mesny F."/>
            <person name="Miyauchi S."/>
            <person name="Thiergart T."/>
            <person name="Pickel B."/>
            <person name="Atanasova L."/>
            <person name="Karlsson M."/>
            <person name="Huettel B."/>
            <person name="Barry K.W."/>
            <person name="Haridas S."/>
            <person name="Chen C."/>
            <person name="Bauer D."/>
            <person name="Andreopoulos W."/>
            <person name="Pangilinan J."/>
            <person name="LaButti K."/>
            <person name="Riley R."/>
            <person name="Lipzen A."/>
            <person name="Clum A."/>
            <person name="Drula E."/>
            <person name="Henrissat B."/>
            <person name="Kohler A."/>
            <person name="Grigoriev I.V."/>
            <person name="Martin F.M."/>
            <person name="Hacquard S."/>
        </authorList>
    </citation>
    <scope>NUCLEOTIDE SEQUENCE [LARGE SCALE GENOMIC DNA]</scope>
    <source>
        <strain evidence="4 5">MPI-CAGE-CH-0241</strain>
    </source>
</reference>
<dbReference type="PANTHER" id="PTHR31605:SF0">
    <property type="entry name" value="GLYCEROL-3-PHOSPHATE O-ACYLTRANSFERASE 1"/>
    <property type="match status" value="1"/>
</dbReference>
<dbReference type="InterPro" id="IPR036249">
    <property type="entry name" value="Thioredoxin-like_sf"/>
</dbReference>
<dbReference type="SMART" id="SM00563">
    <property type="entry name" value="PlsC"/>
    <property type="match status" value="1"/>
</dbReference>
<feature type="region of interest" description="Disordered" evidence="1">
    <location>
        <begin position="736"/>
        <end position="810"/>
    </location>
</feature>
<dbReference type="GO" id="GO:0008654">
    <property type="term" value="P:phospholipid biosynthetic process"/>
    <property type="evidence" value="ECO:0007669"/>
    <property type="project" value="TreeGrafter"/>
</dbReference>
<dbReference type="Proteomes" id="UP000777438">
    <property type="component" value="Unassembled WGS sequence"/>
</dbReference>
<keyword evidence="2" id="KW-0812">Transmembrane</keyword>
<dbReference type="GO" id="GO:0016287">
    <property type="term" value="F:glycerone-phosphate O-acyltransferase activity"/>
    <property type="evidence" value="ECO:0007669"/>
    <property type="project" value="TreeGrafter"/>
</dbReference>
<protein>
    <submittedName>
        <fullName evidence="4">Sucrase/ferredoxin-like-domain-containing protein</fullName>
    </submittedName>
</protein>
<dbReference type="CDD" id="cd03062">
    <property type="entry name" value="TRX_Fd_Sucrase"/>
    <property type="match status" value="1"/>
</dbReference>
<keyword evidence="2" id="KW-1133">Transmembrane helix</keyword>
<feature type="region of interest" description="Disordered" evidence="1">
    <location>
        <begin position="628"/>
        <end position="709"/>
    </location>
</feature>
<feature type="compositionally biased region" description="Acidic residues" evidence="1">
    <location>
        <begin position="745"/>
        <end position="761"/>
    </location>
</feature>
<dbReference type="Pfam" id="PF01553">
    <property type="entry name" value="Acyltransferase"/>
    <property type="match status" value="1"/>
</dbReference>
<accession>A0A9P8WCD8</accession>
<dbReference type="AlphaFoldDB" id="A0A9P8WCD8"/>
<evidence type="ECO:0000259" key="3">
    <source>
        <dbReference type="SMART" id="SM00563"/>
    </source>
</evidence>